<accession>A0A7R9BE54</accession>
<keyword evidence="3" id="KW-1185">Reference proteome</keyword>
<dbReference type="SUPFAM" id="SSF52833">
    <property type="entry name" value="Thioredoxin-like"/>
    <property type="match status" value="2"/>
</dbReference>
<name>A0A7R9BE54_9CRUS</name>
<protein>
    <recommendedName>
        <fullName evidence="4">Thioredoxin domain-containing protein</fullName>
    </recommendedName>
</protein>
<evidence type="ECO:0008006" key="4">
    <source>
        <dbReference type="Google" id="ProtNLM"/>
    </source>
</evidence>
<gene>
    <name evidence="2" type="ORF">NMOB1V02_LOCUS899</name>
</gene>
<reference evidence="2" key="1">
    <citation type="submission" date="2020-11" db="EMBL/GenBank/DDBJ databases">
        <authorList>
            <person name="Tran Van P."/>
        </authorList>
    </citation>
    <scope>NUCLEOTIDE SEQUENCE</scope>
</reference>
<evidence type="ECO:0000256" key="1">
    <source>
        <dbReference type="SAM" id="SignalP"/>
    </source>
</evidence>
<feature type="signal peptide" evidence="1">
    <location>
        <begin position="1"/>
        <end position="18"/>
    </location>
</feature>
<dbReference type="Gene3D" id="3.40.30.10">
    <property type="entry name" value="Glutaredoxin"/>
    <property type="match status" value="2"/>
</dbReference>
<dbReference type="EMBL" id="OA882116">
    <property type="protein sequence ID" value="CAD7272990.1"/>
    <property type="molecule type" value="Genomic_DNA"/>
</dbReference>
<dbReference type="InterPro" id="IPR036249">
    <property type="entry name" value="Thioredoxin-like_sf"/>
</dbReference>
<keyword evidence="1" id="KW-0732">Signal</keyword>
<evidence type="ECO:0000313" key="3">
    <source>
        <dbReference type="Proteomes" id="UP000678499"/>
    </source>
</evidence>
<organism evidence="2">
    <name type="scientific">Notodromas monacha</name>
    <dbReference type="NCBI Taxonomy" id="399045"/>
    <lineage>
        <taxon>Eukaryota</taxon>
        <taxon>Metazoa</taxon>
        <taxon>Ecdysozoa</taxon>
        <taxon>Arthropoda</taxon>
        <taxon>Crustacea</taxon>
        <taxon>Oligostraca</taxon>
        <taxon>Ostracoda</taxon>
        <taxon>Podocopa</taxon>
        <taxon>Podocopida</taxon>
        <taxon>Cypridocopina</taxon>
        <taxon>Cypridoidea</taxon>
        <taxon>Cyprididae</taxon>
        <taxon>Notodromas</taxon>
    </lineage>
</organism>
<dbReference type="PANTHER" id="PTHR19991">
    <property type="entry name" value="L 2 01289"/>
    <property type="match status" value="1"/>
</dbReference>
<dbReference type="Proteomes" id="UP000678499">
    <property type="component" value="Unassembled WGS sequence"/>
</dbReference>
<dbReference type="PANTHER" id="PTHR19991:SF2">
    <property type="entry name" value="GH08893P"/>
    <property type="match status" value="1"/>
</dbReference>
<dbReference type="AlphaFoldDB" id="A0A7R9BE54"/>
<feature type="chain" id="PRO_5036210062" description="Thioredoxin domain-containing protein" evidence="1">
    <location>
        <begin position="19"/>
        <end position="225"/>
    </location>
</feature>
<proteinExistence type="predicted"/>
<dbReference type="OrthoDB" id="72053at2759"/>
<evidence type="ECO:0000313" key="2">
    <source>
        <dbReference type="EMBL" id="CAD7272990.1"/>
    </source>
</evidence>
<dbReference type="EMBL" id="CAJPEX010000079">
    <property type="protein sequence ID" value="CAG0913142.1"/>
    <property type="molecule type" value="Genomic_DNA"/>
</dbReference>
<sequence length="225" mass="25540">MYRLCVSGLLFFLVVCSAETKLEDISDENLHKSLETEPFVIVLFLDSKTCDEQCEMAEKVLVKIREDLVDALSVWVTKTWDSPHLAEFGVDSTPAVVFFRRKNPMVYDGKLRINSKTPRVSRSCAFDEDEMYEFFTANREPTYLRSLNDDTFEHLTQASSGATTGDWLVMFHTEQCEACPGVRAKLETVGARVKDRMTVALVNRDKDGAVTGRRFKAYADPTLIL</sequence>